<reference evidence="1 2" key="1">
    <citation type="submission" date="2018-05" db="EMBL/GenBank/DDBJ databases">
        <title>Flavobacterium sp. strain IMCC34758, incomplete genome.</title>
        <authorList>
            <person name="Joung Y."/>
        </authorList>
    </citation>
    <scope>NUCLEOTIDE SEQUENCE [LARGE SCALE GENOMIC DNA]</scope>
    <source>
        <strain evidence="1 2">IMCC34758</strain>
    </source>
</reference>
<dbReference type="SUPFAM" id="SSF53335">
    <property type="entry name" value="S-adenosyl-L-methionine-dependent methyltransferases"/>
    <property type="match status" value="1"/>
</dbReference>
<dbReference type="RefSeq" id="WP_110345506.1">
    <property type="nucleotide sequence ID" value="NZ_QJHL01000001.1"/>
</dbReference>
<keyword evidence="2" id="KW-1185">Reference proteome</keyword>
<evidence type="ECO:0000313" key="1">
    <source>
        <dbReference type="EMBL" id="PXY46498.1"/>
    </source>
</evidence>
<sequence length="485" mass="57075">MTIVQFHSEVLQINEIQLIDLISKNKRELKLLFINLEIEPSNTELLGQILVHLSAQELTDNARNSEEIQFLFTELAFYFKRNNNQGFVVYALEVICDSVLKNRLNAWIQIKQYSDIESNVLMFEEYLKKLSTAITDGVENYENEVLRDLNNYYVATIELFNEKNRQELLEKFNELFTSEELQNVFPILKYYDENKFQFSGEIQIKEIAYKIFEPSLFTESLFNDKFLNYIRHHSSTNWHRILLGYDNNTIRSQIIHFGQTNFDNGYKELKASDVVKLYSYFNMRKHYYSSLSLFERFDQFNKLYKSNGIIKFIDIGCGPATSGIALIDYLSSIGNTPVSFDYFGVDYYKSMRDEAKIFMDNSLYTSVSHEEYITSLNDFDFDWLANANSIFVNACYLFASDSLDEIELAKSVQNIKKAKPDVPFYFLFQNTTNPLKNTKYFKFKNQFANSKELLTENNTIRYNNKRNSTFPPESETIFFEILEIT</sequence>
<dbReference type="InterPro" id="IPR029063">
    <property type="entry name" value="SAM-dependent_MTases_sf"/>
</dbReference>
<dbReference type="Proteomes" id="UP000247681">
    <property type="component" value="Unassembled WGS sequence"/>
</dbReference>
<evidence type="ECO:0000313" key="2">
    <source>
        <dbReference type="Proteomes" id="UP000247681"/>
    </source>
</evidence>
<evidence type="ECO:0008006" key="3">
    <source>
        <dbReference type="Google" id="ProtNLM"/>
    </source>
</evidence>
<accession>A0A2V4C587</accession>
<dbReference type="AlphaFoldDB" id="A0A2V4C587"/>
<name>A0A2V4C587_9FLAO</name>
<protein>
    <recommendedName>
        <fullName evidence="3">Methyltransferase domain-containing protein</fullName>
    </recommendedName>
</protein>
<dbReference type="OrthoDB" id="9757917at2"/>
<comment type="caution">
    <text evidence="1">The sequence shown here is derived from an EMBL/GenBank/DDBJ whole genome shotgun (WGS) entry which is preliminary data.</text>
</comment>
<organism evidence="1 2">
    <name type="scientific">Flavobacterium hydrophilum</name>
    <dbReference type="NCBI Taxonomy" id="2211445"/>
    <lineage>
        <taxon>Bacteria</taxon>
        <taxon>Pseudomonadati</taxon>
        <taxon>Bacteroidota</taxon>
        <taxon>Flavobacteriia</taxon>
        <taxon>Flavobacteriales</taxon>
        <taxon>Flavobacteriaceae</taxon>
        <taxon>Flavobacterium</taxon>
    </lineage>
</organism>
<proteinExistence type="predicted"/>
<dbReference type="EMBL" id="QJHL01000001">
    <property type="protein sequence ID" value="PXY46498.1"/>
    <property type="molecule type" value="Genomic_DNA"/>
</dbReference>
<gene>
    <name evidence="1" type="ORF">DMB68_04805</name>
</gene>